<dbReference type="Gene3D" id="2.60.40.1660">
    <property type="entry name" value="Na, k-atpase alpha subunit"/>
    <property type="match status" value="1"/>
</dbReference>
<evidence type="ECO:0000256" key="4">
    <source>
        <dbReference type="ARBA" id="ARBA00022968"/>
    </source>
</evidence>
<keyword evidence="8" id="KW-1185">Reference proteome</keyword>
<reference evidence="9" key="2">
    <citation type="submission" date="2015-08" db="UniProtKB">
        <authorList>
            <consortium name="WormBaseParasite"/>
        </authorList>
    </citation>
    <scope>IDENTIFICATION</scope>
</reference>
<keyword evidence="4" id="KW-0735">Signal-anchor</keyword>
<dbReference type="GO" id="GO:0036376">
    <property type="term" value="P:sodium ion export across plasma membrane"/>
    <property type="evidence" value="ECO:0007669"/>
    <property type="project" value="TreeGrafter"/>
</dbReference>
<evidence type="ECO:0000256" key="1">
    <source>
        <dbReference type="ARBA" id="ARBA00004606"/>
    </source>
</evidence>
<dbReference type="GO" id="GO:0030007">
    <property type="term" value="P:intracellular potassium ion homeostasis"/>
    <property type="evidence" value="ECO:0007669"/>
    <property type="project" value="TreeGrafter"/>
</dbReference>
<dbReference type="PANTHER" id="PTHR11523">
    <property type="entry name" value="SODIUM/POTASSIUM-DEPENDENT ATPASE BETA SUBUNIT"/>
    <property type="match status" value="1"/>
</dbReference>
<evidence type="ECO:0000256" key="5">
    <source>
        <dbReference type="ARBA" id="ARBA00022989"/>
    </source>
</evidence>
<evidence type="ECO:0000256" key="6">
    <source>
        <dbReference type="ARBA" id="ARBA00023136"/>
    </source>
</evidence>
<evidence type="ECO:0000256" key="7">
    <source>
        <dbReference type="SAM" id="Phobius"/>
    </source>
</evidence>
<reference evidence="8" key="1">
    <citation type="submission" date="2014-07" db="EMBL/GenBank/DDBJ databases">
        <authorList>
            <person name="Martin A.A"/>
            <person name="De Silva N."/>
        </authorList>
    </citation>
    <scope>NUCLEOTIDE SEQUENCE</scope>
</reference>
<dbReference type="GO" id="GO:0006883">
    <property type="term" value="P:intracellular sodium ion homeostasis"/>
    <property type="evidence" value="ECO:0007669"/>
    <property type="project" value="TreeGrafter"/>
</dbReference>
<name>A0A0K0FKV6_STRVS</name>
<keyword evidence="5 7" id="KW-1133">Transmembrane helix</keyword>
<dbReference type="WBParaSite" id="SVE_0967000.1">
    <property type="protein sequence ID" value="SVE_0967000.1"/>
    <property type="gene ID" value="SVE_0967000"/>
</dbReference>
<evidence type="ECO:0000313" key="8">
    <source>
        <dbReference type="Proteomes" id="UP000035680"/>
    </source>
</evidence>
<dbReference type="GO" id="GO:0005890">
    <property type="term" value="C:sodium:potassium-exchanging ATPase complex"/>
    <property type="evidence" value="ECO:0007669"/>
    <property type="project" value="InterPro"/>
</dbReference>
<dbReference type="GO" id="GO:1990573">
    <property type="term" value="P:potassium ion import across plasma membrane"/>
    <property type="evidence" value="ECO:0007669"/>
    <property type="project" value="TreeGrafter"/>
</dbReference>
<comment type="similarity">
    <text evidence="2">Belongs to the X(+)/potassium ATPases subunit beta family.</text>
</comment>
<dbReference type="Proteomes" id="UP000035680">
    <property type="component" value="Unassembled WGS sequence"/>
</dbReference>
<evidence type="ECO:0000313" key="9">
    <source>
        <dbReference type="WBParaSite" id="SVE_0967000.1"/>
    </source>
</evidence>
<protein>
    <submittedName>
        <fullName evidence="9">Sodium/potassium-transporting ATPase subunit beta</fullName>
    </submittedName>
</protein>
<dbReference type="InterPro" id="IPR000402">
    <property type="entry name" value="Na/K_ATPase_sub_beta"/>
</dbReference>
<evidence type="ECO:0000256" key="3">
    <source>
        <dbReference type="ARBA" id="ARBA00022692"/>
    </source>
</evidence>
<evidence type="ECO:0000256" key="2">
    <source>
        <dbReference type="ARBA" id="ARBA00005876"/>
    </source>
</evidence>
<comment type="subcellular location">
    <subcellularLocation>
        <location evidence="1">Membrane</location>
        <topology evidence="1">Single-pass type II membrane protein</topology>
    </subcellularLocation>
</comment>
<dbReference type="PANTHER" id="PTHR11523:SF28">
    <property type="entry name" value="NA_K-ATPASE BETA SUBUNIT ISOFORM 4-RELATED"/>
    <property type="match status" value="1"/>
</dbReference>
<dbReference type="STRING" id="75913.A0A0K0FKV6"/>
<dbReference type="InterPro" id="IPR038702">
    <property type="entry name" value="Na/K_ATPase_sub_beta_sf"/>
</dbReference>
<dbReference type="Pfam" id="PF00287">
    <property type="entry name" value="Na_K-ATPase"/>
    <property type="match status" value="1"/>
</dbReference>
<keyword evidence="6 7" id="KW-0472">Membrane</keyword>
<organism evidence="8 9">
    <name type="scientific">Strongyloides venezuelensis</name>
    <name type="common">Threadworm</name>
    <dbReference type="NCBI Taxonomy" id="75913"/>
    <lineage>
        <taxon>Eukaryota</taxon>
        <taxon>Metazoa</taxon>
        <taxon>Ecdysozoa</taxon>
        <taxon>Nematoda</taxon>
        <taxon>Chromadorea</taxon>
        <taxon>Rhabditida</taxon>
        <taxon>Tylenchina</taxon>
        <taxon>Panagrolaimomorpha</taxon>
        <taxon>Strongyloidoidea</taxon>
        <taxon>Strongyloididae</taxon>
        <taxon>Strongyloides</taxon>
    </lineage>
</organism>
<keyword evidence="3 7" id="KW-0812">Transmembrane</keyword>
<sequence length="342" mass="38654">MAFLKEVVRLLALFDYSNLPKDGTNMAKHNNPIEENNVLMANGVKGVERKSGFSSFLYNKNAGTFCGRTPKSWVQILVFYVIFYTLLAAFWLACLKAFLNTLDPKVPRFYGKGTIIGNNPGVGFQPWLKEKPDSTLVKFDSREPNSYKQYTDVLDKYLGKYSNTTGTRNCGPNDSNVDLFDANTNRGACRFDLSVFEKNGCSKENDYGFKDGKPCIILSLNRLIGWKPEDYDDSEIPSEVKGRYKKGSIAFHCDGTSAGDKENLGKVSYIPESGIDGKFYPYAFIDNYHQPIAMVKFENLPDNRLVMIECRAYAKNIKHDFETRLGLVHVELFKETDAAEAR</sequence>
<accession>A0A0K0FKV6</accession>
<dbReference type="GO" id="GO:0001671">
    <property type="term" value="F:ATPase activator activity"/>
    <property type="evidence" value="ECO:0007669"/>
    <property type="project" value="TreeGrafter"/>
</dbReference>
<dbReference type="AlphaFoldDB" id="A0A0K0FKV6"/>
<feature type="transmembrane region" description="Helical" evidence="7">
    <location>
        <begin position="77"/>
        <end position="99"/>
    </location>
</feature>
<proteinExistence type="inferred from homology"/>